<comment type="similarity">
    <text evidence="1">Belongs to the bacterial solute-binding protein 5 family.</text>
</comment>
<evidence type="ECO:0000259" key="5">
    <source>
        <dbReference type="Pfam" id="PF00496"/>
    </source>
</evidence>
<dbReference type="InterPro" id="IPR000914">
    <property type="entry name" value="SBP_5_dom"/>
</dbReference>
<dbReference type="PANTHER" id="PTHR30290">
    <property type="entry name" value="PERIPLASMIC BINDING COMPONENT OF ABC TRANSPORTER"/>
    <property type="match status" value="1"/>
</dbReference>
<gene>
    <name evidence="6" type="ORF">SJAV_09780</name>
</gene>
<keyword evidence="2" id="KW-0813">Transport</keyword>
<reference evidence="6" key="1">
    <citation type="submission" date="2024-03" db="EMBL/GenBank/DDBJ databases">
        <title>Complete genome sequence of Sulfurisphaera javensis strain KD-1.</title>
        <authorList>
            <person name="Sakai H."/>
            <person name="Nur N."/>
            <person name="Suwanto A."/>
            <person name="Kurosawa N."/>
        </authorList>
    </citation>
    <scope>NUCLEOTIDE SEQUENCE</scope>
    <source>
        <strain evidence="6">KD-1</strain>
    </source>
</reference>
<dbReference type="GO" id="GO:0015833">
    <property type="term" value="P:peptide transport"/>
    <property type="evidence" value="ECO:0007669"/>
    <property type="project" value="TreeGrafter"/>
</dbReference>
<dbReference type="GO" id="GO:0042597">
    <property type="term" value="C:periplasmic space"/>
    <property type="evidence" value="ECO:0007669"/>
    <property type="project" value="UniProtKB-ARBA"/>
</dbReference>
<dbReference type="EMBL" id="AP031322">
    <property type="protein sequence ID" value="BFH73034.1"/>
    <property type="molecule type" value="Genomic_DNA"/>
</dbReference>
<dbReference type="PIRSF" id="PIRSF002741">
    <property type="entry name" value="MppA"/>
    <property type="match status" value="1"/>
</dbReference>
<dbReference type="Gene3D" id="3.40.190.10">
    <property type="entry name" value="Periplasmic binding protein-like II"/>
    <property type="match status" value="1"/>
</dbReference>
<feature type="domain" description="Solute-binding protein family 5" evidence="5">
    <location>
        <begin position="121"/>
        <end position="578"/>
    </location>
</feature>
<feature type="transmembrane region" description="Helical" evidence="4">
    <location>
        <begin position="7"/>
        <end position="29"/>
    </location>
</feature>
<sequence length="677" mass="75197">MKSRGISGTLIAIIVVVIIIIAAIAAIMLTSHKTTPTTTTTTTPITTTSSMIATTTTTTTSVVTTTSITLSPPNSTTLTDVAQTAPPDALDPATGFYVQDGPLFTALFQELVEFNGSNYHEVVPVIAQNYTNISYQHWIFYIRQGITFPDGVQVNASTVWFSFYRTILMGQGPGVANYIELLFNATVYAQTGYAIPWGVNYAIQNVTGLPTANNYNLTAKILASILSNFNANNATIQKIMSYPNQAVVVLGPYEVEINTLEPYRFFLFDIASWWGAIVNPVYVDEHGGVQPNTPNSYIDENGMNGTGPYLLIHVAPGFSTIVLEANPHYWAIGKNVPAVAEPAHIKYIIIDYGLSHTDRVEDFLKNQAQISYVSIPYLSQILGQSPYNTIPMNASFRNFGATPGVLYISMNMMQFPTNITDFRLAVVHAINYQQLLQIFSYNGKILAQEYLGPISPQFPGYYNPDNLTPYQYNPGLAMKYLNEAGYQGDFYVVLPNGTILGNPNGQELPTINIYALAPVTPLEQDELEIITQDLQQIGLSVSVKYVLPSVTDGWTTPSGTPLMVDLGWFPNWPDPVFQQLMPLTDVQFGGISGNLAWVNISTLQQMYQTLPFITNATEQEQLVAKAYQIIYNEAPYAWLPFPDTYYFVQPYVQGFTYNPYVGYFYNMMYYSTYTYST</sequence>
<accession>A0AAT9GQS0</accession>
<evidence type="ECO:0000256" key="4">
    <source>
        <dbReference type="SAM" id="Phobius"/>
    </source>
</evidence>
<dbReference type="AlphaFoldDB" id="A0AAT9GQS0"/>
<evidence type="ECO:0000256" key="1">
    <source>
        <dbReference type="ARBA" id="ARBA00005695"/>
    </source>
</evidence>
<dbReference type="Gene3D" id="3.10.105.10">
    <property type="entry name" value="Dipeptide-binding Protein, Domain 3"/>
    <property type="match status" value="1"/>
</dbReference>
<evidence type="ECO:0000256" key="3">
    <source>
        <dbReference type="ARBA" id="ARBA00022729"/>
    </source>
</evidence>
<dbReference type="InterPro" id="IPR030678">
    <property type="entry name" value="Peptide/Ni-bd"/>
</dbReference>
<dbReference type="Pfam" id="PF00496">
    <property type="entry name" value="SBP_bac_5"/>
    <property type="match status" value="1"/>
</dbReference>
<dbReference type="GO" id="GO:1904680">
    <property type="term" value="F:peptide transmembrane transporter activity"/>
    <property type="evidence" value="ECO:0007669"/>
    <property type="project" value="TreeGrafter"/>
</dbReference>
<dbReference type="GO" id="GO:0043190">
    <property type="term" value="C:ATP-binding cassette (ABC) transporter complex"/>
    <property type="evidence" value="ECO:0007669"/>
    <property type="project" value="InterPro"/>
</dbReference>
<dbReference type="KEGG" id="sjv:SJAV_09780"/>
<dbReference type="InterPro" id="IPR039424">
    <property type="entry name" value="SBP_5"/>
</dbReference>
<keyword evidence="4" id="KW-1133">Transmembrane helix</keyword>
<evidence type="ECO:0000313" key="6">
    <source>
        <dbReference type="EMBL" id="BFH73034.1"/>
    </source>
</evidence>
<proteinExistence type="inferred from homology"/>
<keyword evidence="3" id="KW-0732">Signal</keyword>
<evidence type="ECO:0000256" key="2">
    <source>
        <dbReference type="ARBA" id="ARBA00022448"/>
    </source>
</evidence>
<name>A0AAT9GQS0_9CREN</name>
<keyword evidence="4" id="KW-0472">Membrane</keyword>
<dbReference type="SUPFAM" id="SSF53850">
    <property type="entry name" value="Periplasmic binding protein-like II"/>
    <property type="match status" value="1"/>
</dbReference>
<keyword evidence="4" id="KW-0812">Transmembrane</keyword>
<organism evidence="6">
    <name type="scientific">Sulfurisphaera javensis</name>
    <dbReference type="NCBI Taxonomy" id="2049879"/>
    <lineage>
        <taxon>Archaea</taxon>
        <taxon>Thermoproteota</taxon>
        <taxon>Thermoprotei</taxon>
        <taxon>Sulfolobales</taxon>
        <taxon>Sulfolobaceae</taxon>
        <taxon>Sulfurisphaera</taxon>
    </lineage>
</organism>
<dbReference type="PANTHER" id="PTHR30290:SF9">
    <property type="entry name" value="OLIGOPEPTIDE-BINDING PROTEIN APPA"/>
    <property type="match status" value="1"/>
</dbReference>
<protein>
    <submittedName>
        <fullName evidence="6">ABC transporter substrate-binding protein</fullName>
    </submittedName>
</protein>